<dbReference type="PANTHER" id="PTHR10344:SF4">
    <property type="entry name" value="UMP-CMP KINASE 2, MITOCHONDRIAL"/>
    <property type="match status" value="1"/>
</dbReference>
<dbReference type="RefSeq" id="WP_204119089.1">
    <property type="nucleotide sequence ID" value="NZ_BOLV01000011.1"/>
</dbReference>
<reference evidence="13" key="1">
    <citation type="journal article" date="2019" name="Int. J. Syst. Evol. Microbiol.">
        <title>The Global Catalogue of Microorganisms (GCM) 10K type strain sequencing project: providing services to taxonomists for standard genome sequencing and annotation.</title>
        <authorList>
            <consortium name="The Broad Institute Genomics Platform"/>
            <consortium name="The Broad Institute Genome Sequencing Center for Infectious Disease"/>
            <person name="Wu L."/>
            <person name="Ma J."/>
        </authorList>
    </citation>
    <scope>NUCLEOTIDE SEQUENCE [LARGE SCALE GENOMIC DNA]</scope>
    <source>
        <strain evidence="13">CCM 9110</strain>
    </source>
</reference>
<evidence type="ECO:0000256" key="5">
    <source>
        <dbReference type="ARBA" id="ARBA00022727"/>
    </source>
</evidence>
<protein>
    <recommendedName>
        <fullName evidence="3 10">Thymidylate kinase</fullName>
        <ecNumber evidence="2 10">2.7.4.9</ecNumber>
    </recommendedName>
    <alternativeName>
        <fullName evidence="10">dTMP kinase</fullName>
    </alternativeName>
</protein>
<dbReference type="InterPro" id="IPR018094">
    <property type="entry name" value="Thymidylate_kinase"/>
</dbReference>
<dbReference type="EC" id="2.7.4.9" evidence="2 10"/>
<dbReference type="Gene3D" id="3.40.50.300">
    <property type="entry name" value="P-loop containing nucleotide triphosphate hydrolases"/>
    <property type="match status" value="1"/>
</dbReference>
<comment type="caution">
    <text evidence="12">The sequence shown here is derived from an EMBL/GenBank/DDBJ whole genome shotgun (WGS) entry which is preliminary data.</text>
</comment>
<gene>
    <name evidence="10 12" type="primary">tmk</name>
    <name evidence="12" type="ORF">ACFQ41_10470</name>
</gene>
<keyword evidence="8 10" id="KW-0067">ATP-binding</keyword>
<evidence type="ECO:0000256" key="7">
    <source>
        <dbReference type="ARBA" id="ARBA00022777"/>
    </source>
</evidence>
<evidence type="ECO:0000256" key="3">
    <source>
        <dbReference type="ARBA" id="ARBA00017144"/>
    </source>
</evidence>
<name>A0ABW4BIT1_9LACO</name>
<dbReference type="NCBIfam" id="TIGR00041">
    <property type="entry name" value="DTMP_kinase"/>
    <property type="match status" value="1"/>
</dbReference>
<keyword evidence="13" id="KW-1185">Reference proteome</keyword>
<accession>A0ABW4BIT1</accession>
<evidence type="ECO:0000313" key="13">
    <source>
        <dbReference type="Proteomes" id="UP001597199"/>
    </source>
</evidence>
<keyword evidence="4 10" id="KW-0808">Transferase</keyword>
<dbReference type="PANTHER" id="PTHR10344">
    <property type="entry name" value="THYMIDYLATE KINASE"/>
    <property type="match status" value="1"/>
</dbReference>
<evidence type="ECO:0000256" key="1">
    <source>
        <dbReference type="ARBA" id="ARBA00009776"/>
    </source>
</evidence>
<dbReference type="CDD" id="cd01672">
    <property type="entry name" value="TMPK"/>
    <property type="match status" value="1"/>
</dbReference>
<dbReference type="InterPro" id="IPR018095">
    <property type="entry name" value="Thymidylate_kin_CS"/>
</dbReference>
<dbReference type="PROSITE" id="PS01331">
    <property type="entry name" value="THYMIDYLATE_KINASE"/>
    <property type="match status" value="1"/>
</dbReference>
<dbReference type="EMBL" id="JBHTOA010000040">
    <property type="protein sequence ID" value="MFD1399730.1"/>
    <property type="molecule type" value="Genomic_DNA"/>
</dbReference>
<keyword evidence="7 10" id="KW-0418">Kinase</keyword>
<comment type="similarity">
    <text evidence="1 10">Belongs to the thymidylate kinase family.</text>
</comment>
<dbReference type="HAMAP" id="MF_00165">
    <property type="entry name" value="Thymidylate_kinase"/>
    <property type="match status" value="1"/>
</dbReference>
<dbReference type="InterPro" id="IPR039430">
    <property type="entry name" value="Thymidylate_kin-like_dom"/>
</dbReference>
<evidence type="ECO:0000259" key="11">
    <source>
        <dbReference type="Pfam" id="PF02223"/>
    </source>
</evidence>
<organism evidence="12 13">
    <name type="scientific">Lacticaseibacillus suilingensis</name>
    <dbReference type="NCBI Taxonomy" id="2799577"/>
    <lineage>
        <taxon>Bacteria</taxon>
        <taxon>Bacillati</taxon>
        <taxon>Bacillota</taxon>
        <taxon>Bacilli</taxon>
        <taxon>Lactobacillales</taxon>
        <taxon>Lactobacillaceae</taxon>
        <taxon>Lacticaseibacillus</taxon>
    </lineage>
</organism>
<evidence type="ECO:0000256" key="2">
    <source>
        <dbReference type="ARBA" id="ARBA00012980"/>
    </source>
</evidence>
<dbReference type="Proteomes" id="UP001597199">
    <property type="component" value="Unassembled WGS sequence"/>
</dbReference>
<keyword evidence="5 10" id="KW-0545">Nucleotide biosynthesis</keyword>
<comment type="function">
    <text evidence="10">Phosphorylation of dTMP to form dTDP in both de novo and salvage pathways of dTTP synthesis.</text>
</comment>
<dbReference type="Pfam" id="PF02223">
    <property type="entry name" value="Thymidylate_kin"/>
    <property type="match status" value="1"/>
</dbReference>
<evidence type="ECO:0000256" key="4">
    <source>
        <dbReference type="ARBA" id="ARBA00022679"/>
    </source>
</evidence>
<comment type="catalytic activity">
    <reaction evidence="9 10">
        <text>dTMP + ATP = dTDP + ADP</text>
        <dbReference type="Rhea" id="RHEA:13517"/>
        <dbReference type="ChEBI" id="CHEBI:30616"/>
        <dbReference type="ChEBI" id="CHEBI:58369"/>
        <dbReference type="ChEBI" id="CHEBI:63528"/>
        <dbReference type="ChEBI" id="CHEBI:456216"/>
        <dbReference type="EC" id="2.7.4.9"/>
    </reaction>
</comment>
<dbReference type="SUPFAM" id="SSF52540">
    <property type="entry name" value="P-loop containing nucleoside triphosphate hydrolases"/>
    <property type="match status" value="1"/>
</dbReference>
<dbReference type="GO" id="GO:0004798">
    <property type="term" value="F:dTMP kinase activity"/>
    <property type="evidence" value="ECO:0007669"/>
    <property type="project" value="UniProtKB-EC"/>
</dbReference>
<evidence type="ECO:0000256" key="9">
    <source>
        <dbReference type="ARBA" id="ARBA00048743"/>
    </source>
</evidence>
<dbReference type="InterPro" id="IPR027417">
    <property type="entry name" value="P-loop_NTPase"/>
</dbReference>
<evidence type="ECO:0000256" key="6">
    <source>
        <dbReference type="ARBA" id="ARBA00022741"/>
    </source>
</evidence>
<evidence type="ECO:0000313" key="12">
    <source>
        <dbReference type="EMBL" id="MFD1399730.1"/>
    </source>
</evidence>
<feature type="binding site" evidence="10">
    <location>
        <begin position="10"/>
        <end position="17"/>
    </location>
    <ligand>
        <name>ATP</name>
        <dbReference type="ChEBI" id="CHEBI:30616"/>
    </ligand>
</feature>
<feature type="domain" description="Thymidylate kinase-like" evidence="11">
    <location>
        <begin position="8"/>
        <end position="198"/>
    </location>
</feature>
<proteinExistence type="inferred from homology"/>
<keyword evidence="6 10" id="KW-0547">Nucleotide-binding</keyword>
<evidence type="ECO:0000256" key="8">
    <source>
        <dbReference type="ARBA" id="ARBA00022840"/>
    </source>
</evidence>
<evidence type="ECO:0000256" key="10">
    <source>
        <dbReference type="HAMAP-Rule" id="MF_00165"/>
    </source>
</evidence>
<sequence>MAGRFITFEGPDGAGKTSVLNALMPVIQAHVETPVKLTREPGGAEISEKIRTLILDPANTAMDAKTEALLYAASRRQHLVEVIRPALAKGALVICDRFVDSSVAYQGGGREIGAEAVLAMNQFATDGMSPELTIYLDIPSAEGLARIKAHRASRQYDRLDQEQLAFHERVRATYLALAQAQPQRIKTVDASQPLEDVIKACEAVLKAHLGAAWQSCKEETL</sequence>